<feature type="compositionally biased region" description="Acidic residues" evidence="1">
    <location>
        <begin position="186"/>
        <end position="202"/>
    </location>
</feature>
<dbReference type="Proteomes" id="UP001276659">
    <property type="component" value="Unassembled WGS sequence"/>
</dbReference>
<evidence type="ECO:0000256" key="1">
    <source>
        <dbReference type="SAM" id="MobiDB-lite"/>
    </source>
</evidence>
<reference evidence="2" key="1">
    <citation type="submission" date="2022-11" db="EMBL/GenBank/DDBJ databases">
        <title>Chromosomal genome sequence assembly and mating type (MAT) locus characterization of the leprose asexual lichenized fungus Lepraria neglecta (Nyl.) Erichsen.</title>
        <authorList>
            <person name="Allen J.L."/>
            <person name="Pfeffer B."/>
        </authorList>
    </citation>
    <scope>NUCLEOTIDE SEQUENCE</scope>
    <source>
        <strain evidence="2">Allen 5258</strain>
    </source>
</reference>
<gene>
    <name evidence="2" type="ORF">OEA41_003412</name>
</gene>
<dbReference type="AlphaFoldDB" id="A0AAE0DLF5"/>
<protein>
    <submittedName>
        <fullName evidence="2">Uncharacterized protein</fullName>
    </submittedName>
</protein>
<evidence type="ECO:0000313" key="3">
    <source>
        <dbReference type="Proteomes" id="UP001276659"/>
    </source>
</evidence>
<organism evidence="2 3">
    <name type="scientific">Lepraria neglecta</name>
    <dbReference type="NCBI Taxonomy" id="209136"/>
    <lineage>
        <taxon>Eukaryota</taxon>
        <taxon>Fungi</taxon>
        <taxon>Dikarya</taxon>
        <taxon>Ascomycota</taxon>
        <taxon>Pezizomycotina</taxon>
        <taxon>Lecanoromycetes</taxon>
        <taxon>OSLEUM clade</taxon>
        <taxon>Lecanoromycetidae</taxon>
        <taxon>Lecanorales</taxon>
        <taxon>Lecanorineae</taxon>
        <taxon>Stereocaulaceae</taxon>
        <taxon>Lepraria</taxon>
    </lineage>
</organism>
<proteinExistence type="predicted"/>
<dbReference type="EMBL" id="JASNWA010000008">
    <property type="protein sequence ID" value="KAK3171328.1"/>
    <property type="molecule type" value="Genomic_DNA"/>
</dbReference>
<comment type="caution">
    <text evidence="2">The sequence shown here is derived from an EMBL/GenBank/DDBJ whole genome shotgun (WGS) entry which is preliminary data.</text>
</comment>
<sequence length="235" mass="27356">MEIDDLGEEQELNEKMRGRMEVQQAERYEKSIMIYKRRSQNLSLEDIASHIVRLVRGWCQVEFTCNYNPEADTLTASELLGMNEAFRTATRQPIPNLIDDVFPGMEEDHDAEPDSVTLRSSPIKDDNGNRFIEFQIYLFKDGSKMTAWAKKETNGASDRLSEGERWRLKTSHEDWDDAVVSSGESTDGENNDDGEQNDEQEEDGRWRTTYQICRFEADESLYGNWFLWQLAKTDR</sequence>
<evidence type="ECO:0000313" key="2">
    <source>
        <dbReference type="EMBL" id="KAK3171328.1"/>
    </source>
</evidence>
<name>A0AAE0DLF5_9LECA</name>
<feature type="region of interest" description="Disordered" evidence="1">
    <location>
        <begin position="177"/>
        <end position="205"/>
    </location>
</feature>
<keyword evidence="3" id="KW-1185">Reference proteome</keyword>
<accession>A0AAE0DLF5</accession>